<reference evidence="3" key="1">
    <citation type="journal article" date="2014" name="Nucleic Acids Res.">
        <title>The evolutionary dynamics of variant antigen genes in Babesia reveal a history of genomic innovation underlying host-parasite interaction.</title>
        <authorList>
            <person name="Jackson A.P."/>
            <person name="Otto T.D."/>
            <person name="Darby A."/>
            <person name="Ramaprasad A."/>
            <person name="Xia D."/>
            <person name="Echaide I.E."/>
            <person name="Farber M."/>
            <person name="Gahlot S."/>
            <person name="Gamble J."/>
            <person name="Gupta D."/>
            <person name="Gupta Y."/>
            <person name="Jackson L."/>
            <person name="Malandrin L."/>
            <person name="Malas T.B."/>
            <person name="Moussa E."/>
            <person name="Nair M."/>
            <person name="Reid A.J."/>
            <person name="Sanders M."/>
            <person name="Sharma J."/>
            <person name="Tracey A."/>
            <person name="Quail M.A."/>
            <person name="Weir W."/>
            <person name="Wastling J.M."/>
            <person name="Hall N."/>
            <person name="Willadsen P."/>
            <person name="Lingelbach K."/>
            <person name="Shiels B."/>
            <person name="Tait A."/>
            <person name="Berriman M."/>
            <person name="Allred D.R."/>
            <person name="Pain A."/>
        </authorList>
    </citation>
    <scope>NUCLEOTIDE SEQUENCE</scope>
    <source>
        <strain evidence="3">1802A</strain>
    </source>
</reference>
<feature type="compositionally biased region" description="Low complexity" evidence="1">
    <location>
        <begin position="167"/>
        <end position="178"/>
    </location>
</feature>
<evidence type="ECO:0000313" key="3">
    <source>
        <dbReference type="EMBL" id="KAK1937575.1"/>
    </source>
</evidence>
<feature type="signal peptide" evidence="2">
    <location>
        <begin position="1"/>
        <end position="28"/>
    </location>
</feature>
<protein>
    <submittedName>
        <fullName evidence="3">Uncharacterized protein</fullName>
    </submittedName>
</protein>
<accession>A0AAD9GFR3</accession>
<organism evidence="3 4">
    <name type="scientific">Babesia divergens</name>
    <dbReference type="NCBI Taxonomy" id="32595"/>
    <lineage>
        <taxon>Eukaryota</taxon>
        <taxon>Sar</taxon>
        <taxon>Alveolata</taxon>
        <taxon>Apicomplexa</taxon>
        <taxon>Aconoidasida</taxon>
        <taxon>Piroplasmida</taxon>
        <taxon>Babesiidae</taxon>
        <taxon>Babesia</taxon>
    </lineage>
</organism>
<keyword evidence="4" id="KW-1185">Reference proteome</keyword>
<evidence type="ECO:0000256" key="2">
    <source>
        <dbReference type="SAM" id="SignalP"/>
    </source>
</evidence>
<feature type="region of interest" description="Disordered" evidence="1">
    <location>
        <begin position="120"/>
        <end position="181"/>
    </location>
</feature>
<proteinExistence type="predicted"/>
<dbReference type="Proteomes" id="UP001195914">
    <property type="component" value="Unassembled WGS sequence"/>
</dbReference>
<sequence>MQLSRLVVILALAFEGFSPMKISSMVAAQPPPKFVPLSSNCVEPSVNEVHDVTNADVDGNLRASKPDVEIPDPVNAACAPSSSALVQPSGGIDKPLGSVGLVERVRNFRIFPCLFQSKGSKAKKEGTGDSTAPPRKSKKWWKRRSHKNKNKPVTQAPTYEEAPRAATPVDDSTPSVSDCDSDCDDAPLCARNDSSDTDDVSLSDASLSSFHARRDQVLKGNNVIIVPESYRVHAYVGGGQETSGADERST</sequence>
<dbReference type="AlphaFoldDB" id="A0AAD9GFR3"/>
<evidence type="ECO:0000256" key="1">
    <source>
        <dbReference type="SAM" id="MobiDB-lite"/>
    </source>
</evidence>
<evidence type="ECO:0000313" key="4">
    <source>
        <dbReference type="Proteomes" id="UP001195914"/>
    </source>
</evidence>
<gene>
    <name evidence="3" type="ORF">X943_003025</name>
</gene>
<name>A0AAD9GFR3_BABDI</name>
<feature type="chain" id="PRO_5042184819" evidence="2">
    <location>
        <begin position="29"/>
        <end position="250"/>
    </location>
</feature>
<reference evidence="3" key="2">
    <citation type="submission" date="2021-05" db="EMBL/GenBank/DDBJ databases">
        <authorList>
            <person name="Pain A."/>
        </authorList>
    </citation>
    <scope>NUCLEOTIDE SEQUENCE</scope>
    <source>
        <strain evidence="3">1802A</strain>
    </source>
</reference>
<feature type="compositionally biased region" description="Basic residues" evidence="1">
    <location>
        <begin position="135"/>
        <end position="150"/>
    </location>
</feature>
<keyword evidence="2" id="KW-0732">Signal</keyword>
<comment type="caution">
    <text evidence="3">The sequence shown here is derived from an EMBL/GenBank/DDBJ whole genome shotgun (WGS) entry which is preliminary data.</text>
</comment>
<dbReference type="EMBL" id="JAHBMH010000033">
    <property type="protein sequence ID" value="KAK1937575.1"/>
    <property type="molecule type" value="Genomic_DNA"/>
</dbReference>